<proteinExistence type="predicted"/>
<name>A0A6C0LKF6_9ZZZZ</name>
<dbReference type="AlphaFoldDB" id="A0A6C0LKF6"/>
<reference evidence="1" key="1">
    <citation type="journal article" date="2020" name="Nature">
        <title>Giant virus diversity and host interactions through global metagenomics.</title>
        <authorList>
            <person name="Schulz F."/>
            <person name="Roux S."/>
            <person name="Paez-Espino D."/>
            <person name="Jungbluth S."/>
            <person name="Walsh D.A."/>
            <person name="Denef V.J."/>
            <person name="McMahon K.D."/>
            <person name="Konstantinidis K.T."/>
            <person name="Eloe-Fadrosh E.A."/>
            <person name="Kyrpides N.C."/>
            <person name="Woyke T."/>
        </authorList>
    </citation>
    <scope>NUCLEOTIDE SEQUENCE</scope>
    <source>
        <strain evidence="1">GVMAG-M-3300027963-21</strain>
    </source>
</reference>
<sequence>MNQYIDTRLNYDSCSYKEKLKRAVGPGLYHLETPYNDCVECFQDVPNDPALRYQNYGQNTCSMKKAVDDSSELLGLNYKNTKCNADEYLPGRYEPTGCNIKGADKPRSCIVPREDTRLSNPPCTLKETGINRWEWLCFDPQERAIEAFDRVPVNYRMVAKDNHVPCVEQPEDQSVFFPSNNNNNIDPKSNLDEWKNKARDNVAYSPGYPYGTMYPSVKCKN</sequence>
<organism evidence="1">
    <name type="scientific">viral metagenome</name>
    <dbReference type="NCBI Taxonomy" id="1070528"/>
    <lineage>
        <taxon>unclassified sequences</taxon>
        <taxon>metagenomes</taxon>
        <taxon>organismal metagenomes</taxon>
    </lineage>
</organism>
<protein>
    <submittedName>
        <fullName evidence="1">Uncharacterized protein</fullName>
    </submittedName>
</protein>
<dbReference type="EMBL" id="MN740526">
    <property type="protein sequence ID" value="QHU31406.1"/>
    <property type="molecule type" value="Genomic_DNA"/>
</dbReference>
<evidence type="ECO:0000313" key="1">
    <source>
        <dbReference type="EMBL" id="QHU31406.1"/>
    </source>
</evidence>
<accession>A0A6C0LKF6</accession>